<organism evidence="1 2">
    <name type="scientific">Candidatus Rickettsiella viridis</name>
    <dbReference type="NCBI Taxonomy" id="676208"/>
    <lineage>
        <taxon>Bacteria</taxon>
        <taxon>Pseudomonadati</taxon>
        <taxon>Pseudomonadota</taxon>
        <taxon>Gammaproteobacteria</taxon>
        <taxon>Legionellales</taxon>
        <taxon>Coxiellaceae</taxon>
        <taxon>Rickettsiella</taxon>
    </lineage>
</organism>
<protein>
    <submittedName>
        <fullName evidence="1">Uncharacterized protein</fullName>
    </submittedName>
</protein>
<name>A0A2Z5V2R8_9COXI</name>
<dbReference type="EMBL" id="AP018005">
    <property type="protein sequence ID" value="BBB14762.1"/>
    <property type="molecule type" value="Genomic_DNA"/>
</dbReference>
<keyword evidence="2" id="KW-1185">Reference proteome</keyword>
<dbReference type="Proteomes" id="UP000282483">
    <property type="component" value="Chromosome"/>
</dbReference>
<evidence type="ECO:0000313" key="1">
    <source>
        <dbReference type="EMBL" id="BBB14762.1"/>
    </source>
</evidence>
<accession>A0A2Z5V2R8</accession>
<dbReference type="KEGG" id="rvi:RVIR1_02280"/>
<dbReference type="AlphaFoldDB" id="A0A2Z5V2R8"/>
<sequence length="41" mass="4630">MVAVITIVTQKHIKARFNPAKVPQGFLAILFQADTILLHER</sequence>
<evidence type="ECO:0000313" key="2">
    <source>
        <dbReference type="Proteomes" id="UP000282483"/>
    </source>
</evidence>
<reference evidence="1 2" key="1">
    <citation type="submission" date="2017-03" db="EMBL/GenBank/DDBJ databases">
        <title>The genome sequence of Candidatus Rickettsiella viridis.</title>
        <authorList>
            <person name="Nikoh N."/>
            <person name="Tsuchida T."/>
            <person name="Yamaguchi K."/>
            <person name="Maeda T."/>
            <person name="Shigenobu S."/>
            <person name="Fukatsu T."/>
        </authorList>
    </citation>
    <scope>NUCLEOTIDE SEQUENCE [LARGE SCALE GENOMIC DNA]</scope>
    <source>
        <strain evidence="1 2">Ap-RA04</strain>
    </source>
</reference>
<gene>
    <name evidence="1" type="ORF">RVIR1_02280</name>
</gene>
<proteinExistence type="predicted"/>